<feature type="compositionally biased region" description="Low complexity" evidence="2">
    <location>
        <begin position="259"/>
        <end position="274"/>
    </location>
</feature>
<feature type="compositionally biased region" description="Polar residues" evidence="2">
    <location>
        <begin position="772"/>
        <end position="785"/>
    </location>
</feature>
<feature type="region of interest" description="Disordered" evidence="2">
    <location>
        <begin position="1039"/>
        <end position="1167"/>
    </location>
</feature>
<dbReference type="PANTHER" id="PTHR11216:SF170">
    <property type="entry name" value="DYNAMIN ASSOCIATED PROTEIN 160, ISOFORM D"/>
    <property type="match status" value="1"/>
</dbReference>
<dbReference type="EMBL" id="JADNYJ010000210">
    <property type="protein sequence ID" value="KAF8874643.1"/>
    <property type="molecule type" value="Genomic_DNA"/>
</dbReference>
<keyword evidence="1" id="KW-0175">Coiled coil</keyword>
<dbReference type="InterPro" id="IPR011992">
    <property type="entry name" value="EF-hand-dom_pair"/>
</dbReference>
<feature type="compositionally biased region" description="Low complexity" evidence="2">
    <location>
        <begin position="1046"/>
        <end position="1059"/>
    </location>
</feature>
<dbReference type="PROSITE" id="PS50222">
    <property type="entry name" value="EF_HAND_2"/>
    <property type="match status" value="1"/>
</dbReference>
<dbReference type="OrthoDB" id="524326at2759"/>
<sequence length="1204" mass="128165">MTNSFAPTPAELALVSQIFAQADPQKLGVLTGDVAVRVFGGANLPPTVLGEIWNIADEENKGWLPKKGVAIAARLIGWAQKGEKITQALVNKAGPLAVIEGITVVSQQATGMSLPKSPPPGFPTLTPQDRTKFHNMFLKYSPVNSLLSGEKARDIFVKSKLSNEQLLKIWNLADTQDRGSLDATDFAIGMYFIQGVMTGKISFIPTSLPPGLYQQAGGATNPISVQSHVTGTSGSFSPVGSSFPPQTTGQSQMLQPDYTGPFKSSSFSTGPSSSIHGNGHAQDWDVTPAEKASSDTLFQSLDKQRKGFIEGDVAVPFMLKSQLPGEVLAQVWDLADFNNDGRLTSEGFAIALHLIQKKLTGKDVPATLPPSLIPPSARSLAIGASPFASAPAQPVQQPEPVVDLFSFDDPPPVKPQSTSSVFPPAPSITQVEPDPFSTSLHRDLLSDDDLHTASSPPLHDQSAEIGNLKNQLQSTNRSLANVQGERETLEQTLANQASLLSTIQTQLSSAKAAYETETNLLAALKERRSNQITDIQKAREDLIRAESDLSAVRVEKAEIEGAFLRDKEEARDLHKQMVEAGKQAEALKTDVEKLKKEAKQQKGLLAIARKQLSTKEAEKAKAEKEHEDAVAELTSITQEKETVEAEVTKLESETIPVHPTDSLAFAAAQPLPVSPEISSPGKSNNPFERLAMSSGNSTPRSPSPFLPLSGNTLASPSAVETVTSAPVTIPTENGEEGAKQPETDFFNVIHEPSASQVVSPITANETEYFLTPPTSAVNEPDQTTNLKERFPSLDDLPPPVSLPSSTAPPAADPTSEHPHTDLNTQLKELDAAEKPTTNGKPPIEPLVSHVVEGSQPATTSNISFDDVFGSDDAKESKQNDIAVASVSLTAPSANGTDPSPPRPATPVIAGVNEFDETLSNVPPSVMATPATFSFDTAFEDNFDFASASKAAELTQPQPEKQAGVQGNNDFDHIFGAVNSPLPGPSVQAMPAAIQAQSITAVPQNSVPKFESSFGEAFTGFDSVTAPKLDVKPFTATPVSPLPATEGPSFPGSFPISPIPAQASTPTSPRNPAPVPRAVEVRAVSPVARERSPPPRVSSPKPRLSSSSSKEASEKLKEPPARHSKLSIRLPFGKKKKHQESMPISSSHLTPPIEQPQRIATPASDDDVEPVKQLTAMGFSRGQAVDALERYGYDVQKALNSLLGQ</sequence>
<dbReference type="InterPro" id="IPR009060">
    <property type="entry name" value="UBA-like_sf"/>
</dbReference>
<dbReference type="InterPro" id="IPR002048">
    <property type="entry name" value="EF_hand_dom"/>
</dbReference>
<dbReference type="Gene3D" id="1.10.8.10">
    <property type="entry name" value="DNA helicase RuvA subunit, C-terminal domain"/>
    <property type="match status" value="1"/>
</dbReference>
<dbReference type="AlphaFoldDB" id="A0A9P5N937"/>
<organism evidence="6 7">
    <name type="scientific">Gymnopilus junonius</name>
    <name type="common">Spectacular rustgill mushroom</name>
    <name type="synonym">Gymnopilus spectabilis subsp. junonius</name>
    <dbReference type="NCBI Taxonomy" id="109634"/>
    <lineage>
        <taxon>Eukaryota</taxon>
        <taxon>Fungi</taxon>
        <taxon>Dikarya</taxon>
        <taxon>Basidiomycota</taxon>
        <taxon>Agaricomycotina</taxon>
        <taxon>Agaricomycetes</taxon>
        <taxon>Agaricomycetidae</taxon>
        <taxon>Agaricales</taxon>
        <taxon>Agaricineae</taxon>
        <taxon>Hymenogastraceae</taxon>
        <taxon>Gymnopilus</taxon>
    </lineage>
</organism>
<reference evidence="6" key="1">
    <citation type="submission" date="2020-11" db="EMBL/GenBank/DDBJ databases">
        <authorList>
            <consortium name="DOE Joint Genome Institute"/>
            <person name="Ahrendt S."/>
            <person name="Riley R."/>
            <person name="Andreopoulos W."/>
            <person name="LaButti K."/>
            <person name="Pangilinan J."/>
            <person name="Ruiz-duenas F.J."/>
            <person name="Barrasa J.M."/>
            <person name="Sanchez-Garcia M."/>
            <person name="Camarero S."/>
            <person name="Miyauchi S."/>
            <person name="Serrano A."/>
            <person name="Linde D."/>
            <person name="Babiker R."/>
            <person name="Drula E."/>
            <person name="Ayuso-Fernandez I."/>
            <person name="Pacheco R."/>
            <person name="Padilla G."/>
            <person name="Ferreira P."/>
            <person name="Barriuso J."/>
            <person name="Kellner H."/>
            <person name="Castanera R."/>
            <person name="Alfaro M."/>
            <person name="Ramirez L."/>
            <person name="Pisabarro A.G."/>
            <person name="Kuo A."/>
            <person name="Tritt A."/>
            <person name="Lipzen A."/>
            <person name="He G."/>
            <person name="Yan M."/>
            <person name="Ng V."/>
            <person name="Cullen D."/>
            <person name="Martin F."/>
            <person name="Rosso M.-N."/>
            <person name="Henrissat B."/>
            <person name="Hibbett D."/>
            <person name="Martinez A.T."/>
            <person name="Grigoriev I.V."/>
        </authorList>
    </citation>
    <scope>NUCLEOTIDE SEQUENCE</scope>
    <source>
        <strain evidence="6">AH 44721</strain>
    </source>
</reference>
<dbReference type="SMART" id="SM00165">
    <property type="entry name" value="UBA"/>
    <property type="match status" value="1"/>
</dbReference>
<dbReference type="SMART" id="SM00027">
    <property type="entry name" value="EH"/>
    <property type="match status" value="3"/>
</dbReference>
<evidence type="ECO:0000259" key="5">
    <source>
        <dbReference type="PROSITE" id="PS50222"/>
    </source>
</evidence>
<dbReference type="SUPFAM" id="SSF46934">
    <property type="entry name" value="UBA-like"/>
    <property type="match status" value="1"/>
</dbReference>
<keyword evidence="7" id="KW-1185">Reference proteome</keyword>
<dbReference type="InterPro" id="IPR015940">
    <property type="entry name" value="UBA"/>
</dbReference>
<feature type="compositionally biased region" description="Low complexity" evidence="2">
    <location>
        <begin position="234"/>
        <end position="245"/>
    </location>
</feature>
<comment type="caution">
    <text evidence="6">The sequence shown here is derived from an EMBL/GenBank/DDBJ whole genome shotgun (WGS) entry which is preliminary data.</text>
</comment>
<dbReference type="PROSITE" id="PS50031">
    <property type="entry name" value="EH"/>
    <property type="match status" value="3"/>
</dbReference>
<feature type="domain" description="EF-hand" evidence="5">
    <location>
        <begin position="323"/>
        <end position="358"/>
    </location>
</feature>
<dbReference type="GO" id="GO:0006897">
    <property type="term" value="P:endocytosis"/>
    <property type="evidence" value="ECO:0007669"/>
    <property type="project" value="TreeGrafter"/>
</dbReference>
<dbReference type="Proteomes" id="UP000724874">
    <property type="component" value="Unassembled WGS sequence"/>
</dbReference>
<feature type="compositionally biased region" description="Basic and acidic residues" evidence="2">
    <location>
        <begin position="1110"/>
        <end position="1120"/>
    </location>
</feature>
<dbReference type="PROSITE" id="PS50030">
    <property type="entry name" value="UBA"/>
    <property type="match status" value="1"/>
</dbReference>
<feature type="domain" description="EH" evidence="4">
    <location>
        <begin position="290"/>
        <end position="379"/>
    </location>
</feature>
<feature type="compositionally biased region" description="Low complexity" evidence="2">
    <location>
        <begin position="1075"/>
        <end position="1086"/>
    </location>
</feature>
<name>A0A9P5N937_GYMJU</name>
<evidence type="ECO:0000313" key="7">
    <source>
        <dbReference type="Proteomes" id="UP000724874"/>
    </source>
</evidence>
<evidence type="ECO:0000259" key="3">
    <source>
        <dbReference type="PROSITE" id="PS50030"/>
    </source>
</evidence>
<dbReference type="CDD" id="cd14270">
    <property type="entry name" value="UBA"/>
    <property type="match status" value="1"/>
</dbReference>
<feature type="region of interest" description="Disordered" evidence="2">
    <location>
        <begin position="674"/>
        <end position="739"/>
    </location>
</feature>
<dbReference type="Pfam" id="PF12763">
    <property type="entry name" value="EH"/>
    <property type="match status" value="3"/>
</dbReference>
<dbReference type="GO" id="GO:0016197">
    <property type="term" value="P:endosomal transport"/>
    <property type="evidence" value="ECO:0007669"/>
    <property type="project" value="TreeGrafter"/>
</dbReference>
<feature type="compositionally biased region" description="Low complexity" evidence="2">
    <location>
        <begin position="802"/>
        <end position="813"/>
    </location>
</feature>
<dbReference type="PANTHER" id="PTHR11216">
    <property type="entry name" value="EH DOMAIN"/>
    <property type="match status" value="1"/>
</dbReference>
<feature type="domain" description="UBA" evidence="3">
    <location>
        <begin position="1162"/>
        <end position="1204"/>
    </location>
</feature>
<evidence type="ECO:0000313" key="6">
    <source>
        <dbReference type="EMBL" id="KAF8874643.1"/>
    </source>
</evidence>
<feature type="compositionally biased region" description="Polar residues" evidence="2">
    <location>
        <begin position="676"/>
        <end position="686"/>
    </location>
</feature>
<dbReference type="GO" id="GO:0005886">
    <property type="term" value="C:plasma membrane"/>
    <property type="evidence" value="ECO:0007669"/>
    <property type="project" value="TreeGrafter"/>
</dbReference>
<evidence type="ECO:0000259" key="4">
    <source>
        <dbReference type="PROSITE" id="PS50031"/>
    </source>
</evidence>
<evidence type="ECO:0000256" key="1">
    <source>
        <dbReference type="SAM" id="Coils"/>
    </source>
</evidence>
<feature type="domain" description="EH" evidence="4">
    <location>
        <begin position="129"/>
        <end position="219"/>
    </location>
</feature>
<feature type="domain" description="EH" evidence="4">
    <location>
        <begin position="11"/>
        <end position="89"/>
    </location>
</feature>
<protein>
    <submittedName>
        <fullName evidence="6">Uncharacterized protein</fullName>
    </submittedName>
</protein>
<feature type="region of interest" description="Disordered" evidence="2">
    <location>
        <begin position="234"/>
        <end position="285"/>
    </location>
</feature>
<dbReference type="Gene3D" id="1.10.238.10">
    <property type="entry name" value="EF-hand"/>
    <property type="match status" value="3"/>
</dbReference>
<dbReference type="CDD" id="cd00052">
    <property type="entry name" value="EH"/>
    <property type="match status" value="3"/>
</dbReference>
<dbReference type="GO" id="GO:0005737">
    <property type="term" value="C:cytoplasm"/>
    <property type="evidence" value="ECO:0007669"/>
    <property type="project" value="TreeGrafter"/>
</dbReference>
<dbReference type="Pfam" id="PF00627">
    <property type="entry name" value="UBA"/>
    <property type="match status" value="1"/>
</dbReference>
<proteinExistence type="predicted"/>
<dbReference type="GO" id="GO:0005509">
    <property type="term" value="F:calcium ion binding"/>
    <property type="evidence" value="ECO:0007669"/>
    <property type="project" value="InterPro"/>
</dbReference>
<accession>A0A9P5N937</accession>
<dbReference type="InterPro" id="IPR000261">
    <property type="entry name" value="EH_dom"/>
</dbReference>
<feature type="compositionally biased region" description="Polar residues" evidence="2">
    <location>
        <begin position="709"/>
        <end position="726"/>
    </location>
</feature>
<dbReference type="SUPFAM" id="SSF47473">
    <property type="entry name" value="EF-hand"/>
    <property type="match status" value="3"/>
</dbReference>
<feature type="compositionally biased region" description="Low complexity" evidence="2">
    <location>
        <begin position="1097"/>
        <end position="1109"/>
    </location>
</feature>
<gene>
    <name evidence="6" type="ORF">CPB84DRAFT_1966939</name>
</gene>
<feature type="compositionally biased region" description="Basic residues" evidence="2">
    <location>
        <begin position="1121"/>
        <end position="1137"/>
    </location>
</feature>
<feature type="coiled-coil region" evidence="1">
    <location>
        <begin position="458"/>
        <end position="653"/>
    </location>
</feature>
<feature type="region of interest" description="Disordered" evidence="2">
    <location>
        <begin position="771"/>
        <end position="882"/>
    </location>
</feature>
<evidence type="ECO:0000256" key="2">
    <source>
        <dbReference type="SAM" id="MobiDB-lite"/>
    </source>
</evidence>
<feature type="region of interest" description="Disordered" evidence="2">
    <location>
        <begin position="408"/>
        <end position="442"/>
    </location>
</feature>